<dbReference type="Proteomes" id="UP001303046">
    <property type="component" value="Unassembled WGS sequence"/>
</dbReference>
<keyword evidence="5" id="KW-1185">Reference proteome</keyword>
<reference evidence="4 5" key="1">
    <citation type="submission" date="2023-08" db="EMBL/GenBank/DDBJ databases">
        <title>A Necator americanus chromosomal reference genome.</title>
        <authorList>
            <person name="Ilik V."/>
            <person name="Petrzelkova K.J."/>
            <person name="Pardy F."/>
            <person name="Fuh T."/>
            <person name="Niatou-Singa F.S."/>
            <person name="Gouil Q."/>
            <person name="Baker L."/>
            <person name="Ritchie M.E."/>
            <person name="Jex A.R."/>
            <person name="Gazzola D."/>
            <person name="Li H."/>
            <person name="Toshio Fujiwara R."/>
            <person name="Zhan B."/>
            <person name="Aroian R.V."/>
            <person name="Pafco B."/>
            <person name="Schwarz E.M."/>
        </authorList>
    </citation>
    <scope>NUCLEOTIDE SEQUENCE [LARGE SCALE GENOMIC DNA]</scope>
    <source>
        <strain evidence="4 5">Aroian</strain>
        <tissue evidence="4">Whole animal</tissue>
    </source>
</reference>
<sequence>MDKLLTDFSNTVLDHLFRKLESNGVSPTTGNEKIDKLMKDAIIVLRTHLIELQKVASLAEDFRTKYLQALRKRVSHDVLVGSSGDSDDDLAEPSQHGEVVPSSLQGGAVATLTTPQGTVSISFDPRTVLAGIHGVSAVKTRPRFDFTSIERNSSLQNSRRSAPIANSCVDDDEETVNQTSARVRCRLRRKSSEET</sequence>
<organism evidence="4 5">
    <name type="scientific">Necator americanus</name>
    <name type="common">Human hookworm</name>
    <dbReference type="NCBI Taxonomy" id="51031"/>
    <lineage>
        <taxon>Eukaryota</taxon>
        <taxon>Metazoa</taxon>
        <taxon>Ecdysozoa</taxon>
        <taxon>Nematoda</taxon>
        <taxon>Chromadorea</taxon>
        <taxon>Rhabditida</taxon>
        <taxon>Rhabditina</taxon>
        <taxon>Rhabditomorpha</taxon>
        <taxon>Strongyloidea</taxon>
        <taxon>Ancylostomatidae</taxon>
        <taxon>Bunostominae</taxon>
        <taxon>Necator</taxon>
    </lineage>
</organism>
<keyword evidence="1" id="KW-0539">Nucleus</keyword>
<gene>
    <name evidence="4" type="primary">Necator_chrX.g22013</name>
    <name evidence="4" type="ORF">RB195_021852</name>
</gene>
<accession>A0ABR1ED62</accession>
<evidence type="ECO:0000256" key="2">
    <source>
        <dbReference type="SAM" id="MobiDB-lite"/>
    </source>
</evidence>
<evidence type="ECO:0000256" key="1">
    <source>
        <dbReference type="ARBA" id="ARBA00023242"/>
    </source>
</evidence>
<dbReference type="EMBL" id="JAVFWL010000006">
    <property type="protein sequence ID" value="KAK6760540.1"/>
    <property type="molecule type" value="Genomic_DNA"/>
</dbReference>
<evidence type="ECO:0000313" key="4">
    <source>
        <dbReference type="EMBL" id="KAK6760540.1"/>
    </source>
</evidence>
<evidence type="ECO:0000313" key="5">
    <source>
        <dbReference type="Proteomes" id="UP001303046"/>
    </source>
</evidence>
<proteinExistence type="predicted"/>
<dbReference type="Pfam" id="PF16493">
    <property type="entry name" value="Meis_PKNOX_N"/>
    <property type="match status" value="1"/>
</dbReference>
<name>A0ABR1ED62_NECAM</name>
<protein>
    <recommendedName>
        <fullName evidence="3">MEIS N-terminal domain-containing protein</fullName>
    </recommendedName>
</protein>
<feature type="region of interest" description="Disordered" evidence="2">
    <location>
        <begin position="155"/>
        <end position="177"/>
    </location>
</feature>
<dbReference type="InterPro" id="IPR032453">
    <property type="entry name" value="PKNOX/Meis_N"/>
</dbReference>
<comment type="caution">
    <text evidence="4">The sequence shown here is derived from an EMBL/GenBank/DDBJ whole genome shotgun (WGS) entry which is preliminary data.</text>
</comment>
<evidence type="ECO:0000259" key="3">
    <source>
        <dbReference type="Pfam" id="PF16493"/>
    </source>
</evidence>
<feature type="domain" description="MEIS N-terminal" evidence="3">
    <location>
        <begin position="12"/>
        <end position="77"/>
    </location>
</feature>
<feature type="region of interest" description="Disordered" evidence="2">
    <location>
        <begin position="81"/>
        <end position="101"/>
    </location>
</feature>